<proteinExistence type="predicted"/>
<keyword evidence="2" id="KW-1185">Reference proteome</keyword>
<dbReference type="AlphaFoldDB" id="A0A139IA67"/>
<sequence>MALLSGLMERYCLATSQCVDPNAVVVIASFNGTAESLIPTIQKNTATLLRTFPLLGAVVVDRATRNARFAASKHITAIHIVDQKPQTAASLEDIFHHEHHRNITELDPEQGPLWRVAFYDNQGSLEPSCYVVLTCSHVINDGLGICELLRQLLRRPEINERVERSTPVNQFPPRIEDTMDIPAPYHWLRDGWLRSAASFLPSFLNPYAPSPPSWPMTVSKRPTDCGIKRIILEGDQDNPGWLGSGLKSFSKISGSGSVNTIIHSALGYSIYLATKEHDKSLPANVRFKSLTPISTRSSDLGHPATTGNYIDIGQFSFSASDLSSTGSTIHDFFHKYHAWMHSPAGRHVARDATGVMRFFTELDYNRVTDWIPFYPRPKPEKLGNWILSEPPTAYERFCIRSQNVTFDAEGNAKSNFTNAFQVSNTGMVKTGEWHEEVRERLRGMWWAQSPLPWGICIYADVMGCEVLQTKISDTDTDSAYSTASDSSGHEPAEVVQNHLGISLAWRDGAVDNRILEDSAENLKAMLNLIAAAGHQGKTATNVISRLPIQDFERRLKESMQTKWTC</sequence>
<name>A0A139IA67_9PEZI</name>
<evidence type="ECO:0000313" key="2">
    <source>
        <dbReference type="Proteomes" id="UP000073492"/>
    </source>
</evidence>
<comment type="caution">
    <text evidence="1">The sequence shown here is derived from an EMBL/GenBank/DDBJ whole genome shotgun (WGS) entry which is preliminary data.</text>
</comment>
<dbReference type="EMBL" id="LFZO01000191">
    <property type="protein sequence ID" value="KXT11620.1"/>
    <property type="molecule type" value="Genomic_DNA"/>
</dbReference>
<organism evidence="1 2">
    <name type="scientific">Pseudocercospora musae</name>
    <dbReference type="NCBI Taxonomy" id="113226"/>
    <lineage>
        <taxon>Eukaryota</taxon>
        <taxon>Fungi</taxon>
        <taxon>Dikarya</taxon>
        <taxon>Ascomycota</taxon>
        <taxon>Pezizomycotina</taxon>
        <taxon>Dothideomycetes</taxon>
        <taxon>Dothideomycetidae</taxon>
        <taxon>Mycosphaerellales</taxon>
        <taxon>Mycosphaerellaceae</taxon>
        <taxon>Pseudocercospora</taxon>
    </lineage>
</organism>
<dbReference type="PANTHER" id="PTHR28037:SF1">
    <property type="entry name" value="ALCOHOL O-ACETYLTRANSFERASE 1-RELATED"/>
    <property type="match status" value="1"/>
</dbReference>
<protein>
    <recommendedName>
        <fullName evidence="3">Condensation domain-containing protein</fullName>
    </recommendedName>
</protein>
<dbReference type="InterPro" id="IPR023213">
    <property type="entry name" value="CAT-like_dom_sf"/>
</dbReference>
<dbReference type="Gene3D" id="3.30.559.10">
    <property type="entry name" value="Chloramphenicol acetyltransferase-like domain"/>
    <property type="match status" value="1"/>
</dbReference>
<evidence type="ECO:0000313" key="1">
    <source>
        <dbReference type="EMBL" id="KXT11620.1"/>
    </source>
</evidence>
<dbReference type="InterPro" id="IPR052058">
    <property type="entry name" value="Alcohol_O-acetyltransferase"/>
</dbReference>
<gene>
    <name evidence="1" type="ORF">AC579_158</name>
</gene>
<dbReference type="STRING" id="113226.A0A139IA67"/>
<dbReference type="OrthoDB" id="2150604at2759"/>
<dbReference type="Proteomes" id="UP000073492">
    <property type="component" value="Unassembled WGS sequence"/>
</dbReference>
<dbReference type="PANTHER" id="PTHR28037">
    <property type="entry name" value="ALCOHOL O-ACETYLTRANSFERASE 1-RELATED"/>
    <property type="match status" value="1"/>
</dbReference>
<reference evidence="1 2" key="1">
    <citation type="submission" date="2015-07" db="EMBL/GenBank/DDBJ databases">
        <title>Comparative genomics of the Sigatoka disease complex on banana suggests a link between parallel evolutionary changes in Pseudocercospora fijiensis and Pseudocercospora eumusae and increased virulence on the banana host.</title>
        <authorList>
            <person name="Chang T.-C."/>
            <person name="Salvucci A."/>
            <person name="Crous P.W."/>
            <person name="Stergiopoulos I."/>
        </authorList>
    </citation>
    <scope>NUCLEOTIDE SEQUENCE [LARGE SCALE GENOMIC DNA]</scope>
    <source>
        <strain evidence="1 2">CBS 116634</strain>
    </source>
</reference>
<accession>A0A139IA67</accession>
<evidence type="ECO:0008006" key="3">
    <source>
        <dbReference type="Google" id="ProtNLM"/>
    </source>
</evidence>
<dbReference type="SUPFAM" id="SSF52777">
    <property type="entry name" value="CoA-dependent acyltransferases"/>
    <property type="match status" value="1"/>
</dbReference>